<name>A0A9P2LLB0_CLOBO</name>
<dbReference type="Pfam" id="PF07238">
    <property type="entry name" value="PilZ"/>
    <property type="match status" value="1"/>
</dbReference>
<dbReference type="AlphaFoldDB" id="A0A9P2LLB0"/>
<dbReference type="SUPFAM" id="SSF141371">
    <property type="entry name" value="PilZ domain-like"/>
    <property type="match status" value="1"/>
</dbReference>
<keyword evidence="3" id="KW-0282">Flagellum</keyword>
<reference evidence="3 4" key="1">
    <citation type="submission" date="2009-10" db="EMBL/GenBank/DDBJ databases">
        <authorList>
            <person name="Shrivastava S."/>
            <person name="Brinkac L.B."/>
            <person name="Brown J.L."/>
            <person name="Bruce D.B."/>
            <person name="Detter C."/>
            <person name="Green L.D."/>
            <person name="Munk C.A."/>
            <person name="Rogers Y.C."/>
            <person name="Tapia R."/>
            <person name="Saunders E.S."/>
            <person name="Sims D.R."/>
            <person name="Smith L.A."/>
            <person name="Smith T.J."/>
            <person name="Sutton G."/>
            <person name="Brettin T."/>
        </authorList>
    </citation>
    <scope>NUCLEOTIDE SEQUENCE [LARGE SCALE GENOMIC DNA]</scope>
    <source>
        <strain evidence="4">D str. 1873</strain>
    </source>
</reference>
<evidence type="ECO:0000259" key="1">
    <source>
        <dbReference type="Pfam" id="PF07238"/>
    </source>
</evidence>
<evidence type="ECO:0000313" key="3">
    <source>
        <dbReference type="EMBL" id="EES91285.1"/>
    </source>
</evidence>
<comment type="caution">
    <text evidence="3">The sequence shown here is derived from an EMBL/GenBank/DDBJ whole genome shotgun (WGS) entry which is preliminary data.</text>
</comment>
<keyword evidence="3" id="KW-0969">Cilium</keyword>
<feature type="domain" description="Type III secretion system flagellar brake protein YcgR PilZN" evidence="2">
    <location>
        <begin position="7"/>
        <end position="87"/>
    </location>
</feature>
<sequence>MTKLDFKINNKVQIIDYEGKVYNSDIQDIKKDCVAISIPIKDSEYLPLRKKDTVDILYHDGNCMYSFSSIVAERTSSNIPLIWINSPKTYKKIQRRKFVRVSVLYKGKFAIVDRMFKETKENIKNVKFMECNIVDLSGGGMRIRTNIEIEKESILIIILPMGNKSVFLKGEVKRIGKDNTNYKEYGIGFVDISARQQDEIIKYVFTIMRKQMRKGLKEE</sequence>
<feature type="domain" description="PilZ" evidence="1">
    <location>
        <begin position="94"/>
        <end position="205"/>
    </location>
</feature>
<dbReference type="InterPro" id="IPR009875">
    <property type="entry name" value="PilZ_domain"/>
</dbReference>
<organism evidence="3 4">
    <name type="scientific">Clostridium botulinum D str. 1873</name>
    <dbReference type="NCBI Taxonomy" id="592027"/>
    <lineage>
        <taxon>Bacteria</taxon>
        <taxon>Bacillati</taxon>
        <taxon>Bacillota</taxon>
        <taxon>Clostridia</taxon>
        <taxon>Eubacteriales</taxon>
        <taxon>Clostridiaceae</taxon>
        <taxon>Clostridium</taxon>
    </lineage>
</organism>
<dbReference type="InterPro" id="IPR009926">
    <property type="entry name" value="T3SS_YcgR_PilZN"/>
</dbReference>
<dbReference type="Pfam" id="PF12945">
    <property type="entry name" value="PilZNR"/>
    <property type="match status" value="1"/>
</dbReference>
<evidence type="ECO:0000259" key="2">
    <source>
        <dbReference type="Pfam" id="PF12945"/>
    </source>
</evidence>
<gene>
    <name evidence="3" type="ORF">CLG_B1138</name>
</gene>
<evidence type="ECO:0000313" key="4">
    <source>
        <dbReference type="Proteomes" id="UP000006160"/>
    </source>
</evidence>
<dbReference type="Proteomes" id="UP000006160">
    <property type="component" value="Unassembled WGS sequence"/>
</dbReference>
<accession>A0A9P2LLB0</accession>
<dbReference type="Gene3D" id="2.40.10.220">
    <property type="entry name" value="predicted glycosyltransferase like domains"/>
    <property type="match status" value="1"/>
</dbReference>
<dbReference type="GeneID" id="66319850"/>
<keyword evidence="3" id="KW-0966">Cell projection</keyword>
<dbReference type="EMBL" id="ACSJ01000007">
    <property type="protein sequence ID" value="EES91285.1"/>
    <property type="molecule type" value="Genomic_DNA"/>
</dbReference>
<dbReference type="RefSeq" id="WP_003375971.1">
    <property type="nucleotide sequence ID" value="NZ_ACSJ01000007.1"/>
</dbReference>
<proteinExistence type="predicted"/>
<dbReference type="GO" id="GO:0035438">
    <property type="term" value="F:cyclic-di-GMP binding"/>
    <property type="evidence" value="ECO:0007669"/>
    <property type="project" value="InterPro"/>
</dbReference>
<protein>
    <submittedName>
        <fullName evidence="3">Flagellar protein</fullName>
    </submittedName>
</protein>